<dbReference type="GO" id="GO:0003700">
    <property type="term" value="F:DNA-binding transcription factor activity"/>
    <property type="evidence" value="ECO:0007669"/>
    <property type="project" value="InterPro"/>
</dbReference>
<keyword evidence="3" id="KW-0805">Transcription regulation</keyword>
<evidence type="ECO:0000259" key="7">
    <source>
        <dbReference type="PROSITE" id="PS51032"/>
    </source>
</evidence>
<dbReference type="PANTHER" id="PTHR31190">
    <property type="entry name" value="DNA-BINDING DOMAIN"/>
    <property type="match status" value="1"/>
</dbReference>
<protein>
    <submittedName>
        <fullName evidence="8">Ethylene response factor 4</fullName>
    </submittedName>
</protein>
<dbReference type="PANTHER" id="PTHR31190:SF72">
    <property type="entry name" value="AP2 DOMAIN CONTAINING PROTEIN, EXPRESSED"/>
    <property type="match status" value="1"/>
</dbReference>
<dbReference type="Gene3D" id="3.30.730.10">
    <property type="entry name" value="AP2/ERF domain"/>
    <property type="match status" value="1"/>
</dbReference>
<organism evidence="8">
    <name type="scientific">Ophiorrhiza pumila</name>
    <dbReference type="NCBI Taxonomy" id="157934"/>
    <lineage>
        <taxon>Eukaryota</taxon>
        <taxon>Viridiplantae</taxon>
        <taxon>Streptophyta</taxon>
        <taxon>Embryophyta</taxon>
        <taxon>Tracheophyta</taxon>
        <taxon>Spermatophyta</taxon>
        <taxon>Magnoliopsida</taxon>
        <taxon>eudicotyledons</taxon>
        <taxon>Gunneridae</taxon>
        <taxon>Pentapetalae</taxon>
        <taxon>asterids</taxon>
        <taxon>lamiids</taxon>
        <taxon>Gentianales</taxon>
        <taxon>Rubiaceae</taxon>
        <taxon>Rubioideae</taxon>
        <taxon>Ophiorrhizeae</taxon>
        <taxon>Ophiorrhiza</taxon>
    </lineage>
</organism>
<dbReference type="Pfam" id="PF00847">
    <property type="entry name" value="AP2"/>
    <property type="match status" value="1"/>
</dbReference>
<dbReference type="PROSITE" id="PS51032">
    <property type="entry name" value="AP2_ERF"/>
    <property type="match status" value="1"/>
</dbReference>
<dbReference type="AlphaFoldDB" id="A0A1Q2SQI8"/>
<reference evidence="8" key="1">
    <citation type="journal article" date="2016" name="Front. Plant Sci.">
        <title>Function of AP2/ERF Transcription Factors Involved in the Regulation of Specialized Metabolism in Ophiorrhiza pumila Revealed by Transcriptomics and Metabolomics.</title>
        <authorList>
            <person name="Udomsom N."/>
            <person name="Rai A."/>
            <person name="Suzuki H."/>
            <person name="Okuyama J."/>
            <person name="Imai R."/>
            <person name="Mori T."/>
            <person name="Nakabayashi R."/>
            <person name="Saito K."/>
            <person name="Yamazaki M."/>
        </authorList>
    </citation>
    <scope>NUCLEOTIDE SEQUENCE</scope>
    <source>
        <strain evidence="8">OP30</strain>
    </source>
</reference>
<keyword evidence="6" id="KW-0539">Nucleus</keyword>
<accession>A0A1Q2SQI8</accession>
<evidence type="ECO:0000256" key="2">
    <source>
        <dbReference type="ARBA" id="ARBA00022821"/>
    </source>
</evidence>
<dbReference type="InterPro" id="IPR016177">
    <property type="entry name" value="DNA-bd_dom_sf"/>
</dbReference>
<keyword evidence="4" id="KW-0238">DNA-binding</keyword>
<evidence type="ECO:0000256" key="1">
    <source>
        <dbReference type="ARBA" id="ARBA00004123"/>
    </source>
</evidence>
<dbReference type="EMBL" id="LC183911">
    <property type="protein sequence ID" value="BAW81593.1"/>
    <property type="molecule type" value="mRNA"/>
</dbReference>
<dbReference type="GO" id="GO:0006952">
    <property type="term" value="P:defense response"/>
    <property type="evidence" value="ECO:0007669"/>
    <property type="project" value="UniProtKB-KW"/>
</dbReference>
<dbReference type="FunFam" id="3.30.730.10:FF:000001">
    <property type="entry name" value="Ethylene-responsive transcription factor 2"/>
    <property type="match status" value="1"/>
</dbReference>
<keyword evidence="5" id="KW-0804">Transcription</keyword>
<evidence type="ECO:0000256" key="4">
    <source>
        <dbReference type="ARBA" id="ARBA00023125"/>
    </source>
</evidence>
<dbReference type="SMART" id="SM00380">
    <property type="entry name" value="AP2"/>
    <property type="match status" value="1"/>
</dbReference>
<comment type="subcellular location">
    <subcellularLocation>
        <location evidence="1">Nucleus</location>
    </subcellularLocation>
</comment>
<keyword evidence="2" id="KW-0611">Plant defense</keyword>
<name>A0A1Q2SQI8_9GENT</name>
<evidence type="ECO:0000256" key="6">
    <source>
        <dbReference type="ARBA" id="ARBA00023242"/>
    </source>
</evidence>
<dbReference type="PRINTS" id="PR00367">
    <property type="entry name" value="ETHRSPELEMNT"/>
</dbReference>
<dbReference type="SUPFAM" id="SSF54171">
    <property type="entry name" value="DNA-binding domain"/>
    <property type="match status" value="1"/>
</dbReference>
<dbReference type="InterPro" id="IPR001471">
    <property type="entry name" value="AP2/ERF_dom"/>
</dbReference>
<evidence type="ECO:0000256" key="3">
    <source>
        <dbReference type="ARBA" id="ARBA00023015"/>
    </source>
</evidence>
<dbReference type="CDD" id="cd00018">
    <property type="entry name" value="AP2"/>
    <property type="match status" value="1"/>
</dbReference>
<dbReference type="GO" id="GO:0005634">
    <property type="term" value="C:nucleus"/>
    <property type="evidence" value="ECO:0007669"/>
    <property type="project" value="UniProtKB-SubCell"/>
</dbReference>
<gene>
    <name evidence="8" type="primary">erf4</name>
</gene>
<dbReference type="GO" id="GO:0003677">
    <property type="term" value="F:DNA binding"/>
    <property type="evidence" value="ECO:0007669"/>
    <property type="project" value="UniProtKB-KW"/>
</dbReference>
<evidence type="ECO:0000313" key="8">
    <source>
        <dbReference type="EMBL" id="BAW81593.1"/>
    </source>
</evidence>
<feature type="domain" description="AP2/ERF" evidence="7">
    <location>
        <begin position="75"/>
        <end position="133"/>
    </location>
</feature>
<proteinExistence type="evidence at transcript level"/>
<evidence type="ECO:0000256" key="5">
    <source>
        <dbReference type="ARBA" id="ARBA00023163"/>
    </source>
</evidence>
<dbReference type="InterPro" id="IPR036955">
    <property type="entry name" value="AP2/ERF_dom_sf"/>
</dbReference>
<sequence>MDFSLFFSPDSSFSWDEILFDNHITSTPKKVQEIGKAIESLDNNSCRGSGLISATHDQEEVTSSLKRDCKKGEKHYIGVRKRPWGKYAAEIRDSTRRGMRVWLGTFDSPEEAAFAYDQAAFSMRGPTADLNFPTDRVRRSLEGIKHNWENGSSPAAVLKATHKIRSISKRRRNQRKQINQKAVLELEDLGADLLEELLIISSSSSSSSQSAVTI</sequence>
<dbReference type="InterPro" id="IPR044808">
    <property type="entry name" value="ERF_plant"/>
</dbReference>
<dbReference type="GO" id="GO:0009873">
    <property type="term" value="P:ethylene-activated signaling pathway"/>
    <property type="evidence" value="ECO:0007669"/>
    <property type="project" value="InterPro"/>
</dbReference>